<sequence length="450" mass="51190">MPLNYAKCAELHNQIVRISWEATGRSFEDAPFQSFWTAQQSLQEPLQAVLRTETIEFYKSALVPSFEQSIEDDYQNFFYFCSGLASPIAEFNRDAMKPLNKNQGSSLDQETGRAIMQPDLFSYDSRRGDMPWQALDHILQSYIDMINVGKVVAGNFKADDTIPPFGMASPQYPWKLASFSTGILDMTLTAWDKLIEAIEQRLPPHEQIFKPSTETLAPSEVLDQGEYPRDCFVRYFLSRAQRPRKIQFIAPGISLPTEDTLIDHPFKELARQHKHASPSYGMSIPSDEDPLLPPYLLFPAMSNNNSETIPTTLATGRDVERAFEHPFDSLHKLPAGLYLDTSRPWCETAHEDASMLILPFDVGGQEGHAEYNDHIRVVGPSKTELYQTKINRFIPGHRTQLHLILDSWRGMIEEGHWIVDEQGVSGGIERFREVDESAAMARRYTAASHW</sequence>
<evidence type="ECO:0000313" key="2">
    <source>
        <dbReference type="Proteomes" id="UP000237631"/>
    </source>
</evidence>
<accession>A0A2S6CAX2</accession>
<name>A0A2S6CAX2_9PEZI</name>
<dbReference type="Proteomes" id="UP000237631">
    <property type="component" value="Unassembled WGS sequence"/>
</dbReference>
<keyword evidence="2" id="KW-1185">Reference proteome</keyword>
<proteinExistence type="predicted"/>
<dbReference type="AlphaFoldDB" id="A0A2S6CAX2"/>
<evidence type="ECO:0000313" key="1">
    <source>
        <dbReference type="EMBL" id="PPJ56867.1"/>
    </source>
</evidence>
<protein>
    <submittedName>
        <fullName evidence="1">Uncharacterized protein</fullName>
    </submittedName>
</protein>
<organism evidence="1 2">
    <name type="scientific">Cercospora berteroae</name>
    <dbReference type="NCBI Taxonomy" id="357750"/>
    <lineage>
        <taxon>Eukaryota</taxon>
        <taxon>Fungi</taxon>
        <taxon>Dikarya</taxon>
        <taxon>Ascomycota</taxon>
        <taxon>Pezizomycotina</taxon>
        <taxon>Dothideomycetes</taxon>
        <taxon>Dothideomycetidae</taxon>
        <taxon>Mycosphaerellales</taxon>
        <taxon>Mycosphaerellaceae</taxon>
        <taxon>Cercospora</taxon>
    </lineage>
</organism>
<reference evidence="2" key="1">
    <citation type="journal article" date="2017" name="bioRxiv">
        <title>Conservation of a gene cluster reveals novel cercosporin biosynthetic mechanisms and extends production to the genus Colletotrichum.</title>
        <authorList>
            <person name="de Jonge R."/>
            <person name="Ebert M.K."/>
            <person name="Huitt-Roehl C.R."/>
            <person name="Pal P."/>
            <person name="Suttle J.C."/>
            <person name="Spanner R.E."/>
            <person name="Neubauer J.D."/>
            <person name="Jurick W.M.II."/>
            <person name="Stott K.A."/>
            <person name="Secor G.A."/>
            <person name="Thomma B.P.H.J."/>
            <person name="Van de Peer Y."/>
            <person name="Townsend C.A."/>
            <person name="Bolton M.D."/>
        </authorList>
    </citation>
    <scope>NUCLEOTIDE SEQUENCE [LARGE SCALE GENOMIC DNA]</scope>
    <source>
        <strain evidence="2">CBS538.71</strain>
    </source>
</reference>
<comment type="caution">
    <text evidence="1">The sequence shown here is derived from an EMBL/GenBank/DDBJ whole genome shotgun (WGS) entry which is preliminary data.</text>
</comment>
<gene>
    <name evidence="1" type="ORF">CBER1_11111</name>
</gene>
<dbReference type="EMBL" id="PNEN01000505">
    <property type="protein sequence ID" value="PPJ56867.1"/>
    <property type="molecule type" value="Genomic_DNA"/>
</dbReference>
<dbReference type="OrthoDB" id="3029470at2759"/>